<dbReference type="EMBL" id="MU620901">
    <property type="protein sequence ID" value="KAI8582369.1"/>
    <property type="molecule type" value="Genomic_DNA"/>
</dbReference>
<proteinExistence type="predicted"/>
<dbReference type="GO" id="GO:0003700">
    <property type="term" value="F:DNA-binding transcription factor activity"/>
    <property type="evidence" value="ECO:0007669"/>
    <property type="project" value="InterPro"/>
</dbReference>
<evidence type="ECO:0000313" key="8">
    <source>
        <dbReference type="EMBL" id="KAI8582369.1"/>
    </source>
</evidence>
<dbReference type="Proteomes" id="UP001206595">
    <property type="component" value="Unassembled WGS sequence"/>
</dbReference>
<feature type="domain" description="Ada DNA repair metal-binding" evidence="7">
    <location>
        <begin position="84"/>
        <end position="147"/>
    </location>
</feature>
<dbReference type="GO" id="GO:0006281">
    <property type="term" value="P:DNA repair"/>
    <property type="evidence" value="ECO:0007669"/>
    <property type="project" value="InterPro"/>
</dbReference>
<evidence type="ECO:0000259" key="6">
    <source>
        <dbReference type="Pfam" id="PF00165"/>
    </source>
</evidence>
<comment type="cofactor">
    <cofactor evidence="1">
        <name>Zn(2+)</name>
        <dbReference type="ChEBI" id="CHEBI:29105"/>
    </cofactor>
</comment>
<name>A0AAD5EF90_UMBRA</name>
<evidence type="ECO:0000313" key="9">
    <source>
        <dbReference type="Proteomes" id="UP001206595"/>
    </source>
</evidence>
<evidence type="ECO:0000259" key="7">
    <source>
        <dbReference type="Pfam" id="PF02805"/>
    </source>
</evidence>
<protein>
    <submittedName>
        <fullName evidence="8">Uncharacterized protein</fullName>
    </submittedName>
</protein>
<dbReference type="InterPro" id="IPR035451">
    <property type="entry name" value="Ada-like_dom_sf"/>
</dbReference>
<keyword evidence="2" id="KW-0489">Methyltransferase</keyword>
<dbReference type="RefSeq" id="XP_051447373.1">
    <property type="nucleotide sequence ID" value="XM_051586951.1"/>
</dbReference>
<evidence type="ECO:0000256" key="1">
    <source>
        <dbReference type="ARBA" id="ARBA00001947"/>
    </source>
</evidence>
<organism evidence="8 9">
    <name type="scientific">Umbelopsis ramanniana AG</name>
    <dbReference type="NCBI Taxonomy" id="1314678"/>
    <lineage>
        <taxon>Eukaryota</taxon>
        <taxon>Fungi</taxon>
        <taxon>Fungi incertae sedis</taxon>
        <taxon>Mucoromycota</taxon>
        <taxon>Mucoromycotina</taxon>
        <taxon>Umbelopsidomycetes</taxon>
        <taxon>Umbelopsidales</taxon>
        <taxon>Umbelopsidaceae</taxon>
        <taxon>Umbelopsis</taxon>
    </lineage>
</organism>
<accession>A0AAD5EF90</accession>
<dbReference type="InterPro" id="IPR004026">
    <property type="entry name" value="Ada_DNA_repair_Zn-bd"/>
</dbReference>
<sequence>MQPIFTSEELHVLSWLDTFLLPHCPAGDNKQAFTVPENPLQKLPDLALDQSFHSCNSNDTTISLPDISISSSHFWPFLYVTDEERWQAVLKRDSEACGHFVYCVRTTGIFCRPTCPSRRPLLCNVLFFLTNEEAKSAGFRPCKRCNPQDLVLPSDFRQMIAVESGKEEIRVAAKQGKKMPSLRYLASKVGMSSFHFHRVFKARTGVTLEEFRKLTLAQKGLTTPHFDTTQCSL</sequence>
<dbReference type="GO" id="GO:0008168">
    <property type="term" value="F:methyltransferase activity"/>
    <property type="evidence" value="ECO:0007669"/>
    <property type="project" value="UniProtKB-KW"/>
</dbReference>
<keyword evidence="9" id="KW-1185">Reference proteome</keyword>
<reference evidence="8" key="2">
    <citation type="journal article" date="2022" name="Proc. Natl. Acad. Sci. U.S.A.">
        <title>Diploid-dominant life cycles characterize the early evolution of Fungi.</title>
        <authorList>
            <person name="Amses K.R."/>
            <person name="Simmons D.R."/>
            <person name="Longcore J.E."/>
            <person name="Mondo S.J."/>
            <person name="Seto K."/>
            <person name="Jeronimo G.H."/>
            <person name="Bonds A.E."/>
            <person name="Quandt C.A."/>
            <person name="Davis W.J."/>
            <person name="Chang Y."/>
            <person name="Federici B.A."/>
            <person name="Kuo A."/>
            <person name="LaButti K."/>
            <person name="Pangilinan J."/>
            <person name="Andreopoulos W."/>
            <person name="Tritt A."/>
            <person name="Riley R."/>
            <person name="Hundley H."/>
            <person name="Johnson J."/>
            <person name="Lipzen A."/>
            <person name="Barry K."/>
            <person name="Lang B.F."/>
            <person name="Cuomo C.A."/>
            <person name="Buchler N.E."/>
            <person name="Grigoriev I.V."/>
            <person name="Spatafora J.W."/>
            <person name="Stajich J.E."/>
            <person name="James T.Y."/>
        </authorList>
    </citation>
    <scope>NUCLEOTIDE SEQUENCE</scope>
    <source>
        <strain evidence="8">AG</strain>
    </source>
</reference>
<dbReference type="Pfam" id="PF00165">
    <property type="entry name" value="HTH_AraC"/>
    <property type="match status" value="1"/>
</dbReference>
<keyword evidence="4" id="KW-0010">Activator</keyword>
<keyword evidence="2" id="KW-0808">Transferase</keyword>
<dbReference type="GO" id="GO:0043565">
    <property type="term" value="F:sequence-specific DNA binding"/>
    <property type="evidence" value="ECO:0007669"/>
    <property type="project" value="InterPro"/>
</dbReference>
<dbReference type="SUPFAM" id="SSF46689">
    <property type="entry name" value="Homeodomain-like"/>
    <property type="match status" value="1"/>
</dbReference>
<dbReference type="InterPro" id="IPR009057">
    <property type="entry name" value="Homeodomain-like_sf"/>
</dbReference>
<dbReference type="SUPFAM" id="SSF57884">
    <property type="entry name" value="Ada DNA repair protein, N-terminal domain (N-Ada 10)"/>
    <property type="match status" value="1"/>
</dbReference>
<evidence type="ECO:0000256" key="2">
    <source>
        <dbReference type="ARBA" id="ARBA00022603"/>
    </source>
</evidence>
<dbReference type="AlphaFoldDB" id="A0AAD5EF90"/>
<gene>
    <name evidence="8" type="ORF">K450DRAFT_228620</name>
</gene>
<dbReference type="Gene3D" id="3.40.10.10">
    <property type="entry name" value="DNA Methylphosphotriester Repair Domain"/>
    <property type="match status" value="1"/>
</dbReference>
<dbReference type="InterPro" id="IPR018060">
    <property type="entry name" value="HTH_AraC"/>
</dbReference>
<reference evidence="8" key="1">
    <citation type="submission" date="2021-06" db="EMBL/GenBank/DDBJ databases">
        <authorList>
            <consortium name="DOE Joint Genome Institute"/>
            <person name="Mondo S.J."/>
            <person name="Amses K.R."/>
            <person name="Simmons D.R."/>
            <person name="Longcore J.E."/>
            <person name="Seto K."/>
            <person name="Alves G.H."/>
            <person name="Bonds A.E."/>
            <person name="Quandt C.A."/>
            <person name="Davis W.J."/>
            <person name="Chang Y."/>
            <person name="Letcher P.M."/>
            <person name="Powell M.J."/>
            <person name="Kuo A."/>
            <person name="Labutti K."/>
            <person name="Pangilinan J."/>
            <person name="Andreopoulos W."/>
            <person name="Tritt A."/>
            <person name="Riley R."/>
            <person name="Hundley H."/>
            <person name="Johnson J."/>
            <person name="Lipzen A."/>
            <person name="Barry K."/>
            <person name="Berbee M.L."/>
            <person name="Buchler N.E."/>
            <person name="Grigoriev I.V."/>
            <person name="Spatafora J.W."/>
            <person name="Stajich J.E."/>
            <person name="James T.Y."/>
        </authorList>
    </citation>
    <scope>NUCLEOTIDE SEQUENCE</scope>
    <source>
        <strain evidence="8">AG</strain>
    </source>
</reference>
<evidence type="ECO:0000256" key="3">
    <source>
        <dbReference type="ARBA" id="ARBA00023015"/>
    </source>
</evidence>
<dbReference type="Gene3D" id="1.10.10.60">
    <property type="entry name" value="Homeodomain-like"/>
    <property type="match status" value="1"/>
</dbReference>
<keyword evidence="5" id="KW-0804">Transcription</keyword>
<keyword evidence="3" id="KW-0805">Transcription regulation</keyword>
<dbReference type="Pfam" id="PF02805">
    <property type="entry name" value="Ada_Zn_binding"/>
    <property type="match status" value="1"/>
</dbReference>
<comment type="caution">
    <text evidence="8">The sequence shown here is derived from an EMBL/GenBank/DDBJ whole genome shotgun (WGS) entry which is preliminary data.</text>
</comment>
<evidence type="ECO:0000256" key="4">
    <source>
        <dbReference type="ARBA" id="ARBA00023159"/>
    </source>
</evidence>
<dbReference type="GO" id="GO:0008270">
    <property type="term" value="F:zinc ion binding"/>
    <property type="evidence" value="ECO:0007669"/>
    <property type="project" value="InterPro"/>
</dbReference>
<dbReference type="GO" id="GO:0032259">
    <property type="term" value="P:methylation"/>
    <property type="evidence" value="ECO:0007669"/>
    <property type="project" value="UniProtKB-KW"/>
</dbReference>
<feature type="domain" description="HTH araC/xylS-type" evidence="6">
    <location>
        <begin position="185"/>
        <end position="213"/>
    </location>
</feature>
<evidence type="ECO:0000256" key="5">
    <source>
        <dbReference type="ARBA" id="ARBA00023163"/>
    </source>
</evidence>
<dbReference type="GeneID" id="75912299"/>